<dbReference type="Proteomes" id="UP000477722">
    <property type="component" value="Unassembled WGS sequence"/>
</dbReference>
<dbReference type="PANTHER" id="PTHR11487:SF0">
    <property type="entry name" value="S-ACYL FATTY ACID SYNTHASE THIOESTERASE, MEDIUM CHAIN"/>
    <property type="match status" value="1"/>
</dbReference>
<comment type="caution">
    <text evidence="4">The sequence shown here is derived from an EMBL/GenBank/DDBJ whole genome shotgun (WGS) entry which is preliminary data.</text>
</comment>
<dbReference type="Pfam" id="PF00975">
    <property type="entry name" value="Thioesterase"/>
    <property type="match status" value="1"/>
</dbReference>
<keyword evidence="2" id="KW-0378">Hydrolase</keyword>
<feature type="domain" description="Thioesterase TesA-like" evidence="3">
    <location>
        <begin position="24"/>
        <end position="244"/>
    </location>
</feature>
<dbReference type="AlphaFoldDB" id="A0A6G4X820"/>
<name>A0A6G4X820_9ACTN</name>
<dbReference type="InterPro" id="IPR012223">
    <property type="entry name" value="TEII"/>
</dbReference>
<evidence type="ECO:0000259" key="3">
    <source>
        <dbReference type="SMART" id="SM00824"/>
    </source>
</evidence>
<dbReference type="InterPro" id="IPR029058">
    <property type="entry name" value="AB_hydrolase_fold"/>
</dbReference>
<dbReference type="GO" id="GO:0008610">
    <property type="term" value="P:lipid biosynthetic process"/>
    <property type="evidence" value="ECO:0007669"/>
    <property type="project" value="TreeGrafter"/>
</dbReference>
<protein>
    <submittedName>
        <fullName evidence="4">Thioesterase</fullName>
    </submittedName>
</protein>
<dbReference type="GO" id="GO:0016787">
    <property type="term" value="F:hydrolase activity"/>
    <property type="evidence" value="ECO:0007669"/>
    <property type="project" value="UniProtKB-KW"/>
</dbReference>
<evidence type="ECO:0000313" key="5">
    <source>
        <dbReference type="Proteomes" id="UP000477722"/>
    </source>
</evidence>
<dbReference type="RefSeq" id="WP_165302556.1">
    <property type="nucleotide sequence ID" value="NZ_JAAKZZ010000565.1"/>
</dbReference>
<dbReference type="InterPro" id="IPR001031">
    <property type="entry name" value="Thioesterase"/>
</dbReference>
<dbReference type="SMART" id="SM00824">
    <property type="entry name" value="PKS_TE"/>
    <property type="match status" value="1"/>
</dbReference>
<dbReference type="SUPFAM" id="SSF53474">
    <property type="entry name" value="alpha/beta-Hydrolases"/>
    <property type="match status" value="1"/>
</dbReference>
<evidence type="ECO:0000256" key="1">
    <source>
        <dbReference type="ARBA" id="ARBA00007169"/>
    </source>
</evidence>
<dbReference type="EMBL" id="JAAKZZ010000565">
    <property type="protein sequence ID" value="NGO72894.1"/>
    <property type="molecule type" value="Genomic_DNA"/>
</dbReference>
<comment type="similarity">
    <text evidence="1">Belongs to the thioesterase family.</text>
</comment>
<accession>A0A6G4X820</accession>
<dbReference type="InterPro" id="IPR020802">
    <property type="entry name" value="TesA-like"/>
</dbReference>
<sequence length="247" mass="27104">MTTNDTESWLRAYAPAPDAPIRLVCLPHAGGSASFWRPVATALSPKVDVVAVQYPGRQDRRHEPFVDDLHELARRVHDVLAALEDRPTALFGHSMGATLAFEVAQLMEPHRPAVHLFVSGRRAPSVQRDESMHLRDDDALLAEMRAMDGTDSALLQDEEIMRMALPVVRNDYRAAETYTWTPGEPLSCPVTALVGDDDPKAAVPEVEAWARHSSGPFAMEVVSGGHFALVDHSDRVLELVTGALEQS</sequence>
<evidence type="ECO:0000256" key="2">
    <source>
        <dbReference type="ARBA" id="ARBA00022801"/>
    </source>
</evidence>
<proteinExistence type="inferred from homology"/>
<gene>
    <name evidence="4" type="ORF">G5C65_32045</name>
</gene>
<evidence type="ECO:0000313" key="4">
    <source>
        <dbReference type="EMBL" id="NGO72894.1"/>
    </source>
</evidence>
<organism evidence="4 5">
    <name type="scientific">Streptomyces boncukensis</name>
    <dbReference type="NCBI Taxonomy" id="2711219"/>
    <lineage>
        <taxon>Bacteria</taxon>
        <taxon>Bacillati</taxon>
        <taxon>Actinomycetota</taxon>
        <taxon>Actinomycetes</taxon>
        <taxon>Kitasatosporales</taxon>
        <taxon>Streptomycetaceae</taxon>
        <taxon>Streptomyces</taxon>
    </lineage>
</organism>
<reference evidence="4 5" key="1">
    <citation type="submission" date="2020-02" db="EMBL/GenBank/DDBJ databases">
        <title>Whole-genome analyses of novel actinobacteria.</title>
        <authorList>
            <person name="Sahin N."/>
            <person name="Tatar D."/>
        </authorList>
    </citation>
    <scope>NUCLEOTIDE SEQUENCE [LARGE SCALE GENOMIC DNA]</scope>
    <source>
        <strain evidence="4 5">SB3404</strain>
    </source>
</reference>
<dbReference type="Gene3D" id="3.40.50.1820">
    <property type="entry name" value="alpha/beta hydrolase"/>
    <property type="match status" value="1"/>
</dbReference>
<dbReference type="PANTHER" id="PTHR11487">
    <property type="entry name" value="THIOESTERASE"/>
    <property type="match status" value="1"/>
</dbReference>
<keyword evidence="5" id="KW-1185">Reference proteome</keyword>